<dbReference type="STRING" id="931626.Awo_c26310"/>
<feature type="transmembrane region" description="Helical" evidence="1">
    <location>
        <begin position="12"/>
        <end position="31"/>
    </location>
</feature>
<sequence length="142" mass="15239">MSKNIGNEDGFILPLVLVIIALLAGGVAYILSQGLTELQANTLNQDYELCILTGKNALAVAQAELADNVDYTGTSGDVADANGGHYQITVNKIADNLRDIEVSSTFKGYQKSFGGEIELMIDGETPTAARIVRFNWKMLGIE</sequence>
<dbReference type="KEGG" id="awo:Awo_c26310"/>
<dbReference type="AlphaFoldDB" id="H6LEU4"/>
<reference evidence="2 3" key="2">
    <citation type="journal article" date="2012" name="PLoS ONE">
        <title>An ancient pathway combining carbon dioxide fixation with the generation and utilization of a sodium ion gradient for ATP synthesis.</title>
        <authorList>
            <person name="Poehlein A."/>
            <person name="Schmidt S."/>
            <person name="Kaster A.K."/>
            <person name="Goenrich M."/>
            <person name="Vollmers J."/>
            <person name="Thurmer A."/>
            <person name="Bertsch J."/>
            <person name="Schuchmann K."/>
            <person name="Voigt B."/>
            <person name="Hecker M."/>
            <person name="Daniel R."/>
            <person name="Thauer R.K."/>
            <person name="Gottschalk G."/>
            <person name="Muller V."/>
        </authorList>
    </citation>
    <scope>NUCLEOTIDE SEQUENCE [LARGE SCALE GENOMIC DNA]</scope>
    <source>
        <strain evidence="3">ATCC 29683 / DSM 1030 / JCM 2381 / KCTC 1655 / WB1</strain>
    </source>
</reference>
<dbReference type="Proteomes" id="UP000007177">
    <property type="component" value="Chromosome"/>
</dbReference>
<evidence type="ECO:0000313" key="2">
    <source>
        <dbReference type="EMBL" id="AFA49387.1"/>
    </source>
</evidence>
<keyword evidence="1" id="KW-0812">Transmembrane</keyword>
<keyword evidence="1" id="KW-0472">Membrane</keyword>
<reference evidence="3" key="1">
    <citation type="submission" date="2011-07" db="EMBL/GenBank/DDBJ databases">
        <title>Complete genome sequence of Acetobacterium woodii.</title>
        <authorList>
            <person name="Poehlein A."/>
            <person name="Schmidt S."/>
            <person name="Kaster A.-K."/>
            <person name="Goenrich M."/>
            <person name="Vollmers J."/>
            <person name="Thuermer A."/>
            <person name="Gottschalk G."/>
            <person name="Thauer R.K."/>
            <person name="Daniel R."/>
            <person name="Mueller V."/>
        </authorList>
    </citation>
    <scope>NUCLEOTIDE SEQUENCE [LARGE SCALE GENOMIC DNA]</scope>
    <source>
        <strain evidence="3">ATCC 29683 / DSM 1030 / JCM 2381 / KCTC 1655 / WB1</strain>
    </source>
</reference>
<evidence type="ECO:0000313" key="3">
    <source>
        <dbReference type="Proteomes" id="UP000007177"/>
    </source>
</evidence>
<dbReference type="EMBL" id="CP002987">
    <property type="protein sequence ID" value="AFA49387.1"/>
    <property type="molecule type" value="Genomic_DNA"/>
</dbReference>
<dbReference type="OrthoDB" id="1778785at2"/>
<proteinExistence type="predicted"/>
<keyword evidence="3" id="KW-1185">Reference proteome</keyword>
<keyword evidence="1" id="KW-1133">Transmembrane helix</keyword>
<protein>
    <submittedName>
        <fullName evidence="2">Uncharacterized protein</fullName>
    </submittedName>
</protein>
<dbReference type="RefSeq" id="WP_014356987.1">
    <property type="nucleotide sequence ID" value="NC_016894.1"/>
</dbReference>
<dbReference type="eggNOG" id="ENOG502ZNXE">
    <property type="taxonomic scope" value="Bacteria"/>
</dbReference>
<dbReference type="HOGENOM" id="CLU_1811563_0_0_9"/>
<evidence type="ECO:0000256" key="1">
    <source>
        <dbReference type="SAM" id="Phobius"/>
    </source>
</evidence>
<gene>
    <name evidence="2" type="ordered locus">Awo_c26310</name>
</gene>
<name>H6LEU4_ACEWD</name>
<organism evidence="2 3">
    <name type="scientific">Acetobacterium woodii (strain ATCC 29683 / DSM 1030 / JCM 2381 / KCTC 1655 / WB1)</name>
    <dbReference type="NCBI Taxonomy" id="931626"/>
    <lineage>
        <taxon>Bacteria</taxon>
        <taxon>Bacillati</taxon>
        <taxon>Bacillota</taxon>
        <taxon>Clostridia</taxon>
        <taxon>Eubacteriales</taxon>
        <taxon>Eubacteriaceae</taxon>
        <taxon>Acetobacterium</taxon>
    </lineage>
</organism>
<accession>H6LEU4</accession>